<proteinExistence type="predicted"/>
<accession>A0A2T5GR20</accession>
<feature type="chain" id="PRO_5015755968" description="Invasion associated locus B (IalB) protein" evidence="1">
    <location>
        <begin position="18"/>
        <end position="157"/>
    </location>
</feature>
<sequence>MRLAALLILAIAVPASARDTIGIYKGWGAFRDSTPDRCYAIARPVMAGGRSSGFASIATWPKRGLRASLHIRLSRERDRSAGVTLTVGERRFALVASGLDAWASDGPSDRAIVAALRSGRSMSVEAVAVGGRPFADVYALSGAATAIDAAVLACSGG</sequence>
<dbReference type="Pfam" id="PF06776">
    <property type="entry name" value="IalB"/>
    <property type="match status" value="1"/>
</dbReference>
<gene>
    <name evidence="2" type="ORF">C8J26_0021</name>
</gene>
<dbReference type="RefSeq" id="WP_107956261.1">
    <property type="nucleotide sequence ID" value="NZ_QAOG01000001.1"/>
</dbReference>
<reference evidence="2 3" key="1">
    <citation type="submission" date="2018-04" db="EMBL/GenBank/DDBJ databases">
        <title>Genomic Encyclopedia of Type Strains, Phase III (KMG-III): the genomes of soil and plant-associated and newly described type strains.</title>
        <authorList>
            <person name="Whitman W."/>
        </authorList>
    </citation>
    <scope>NUCLEOTIDE SEQUENCE [LARGE SCALE GENOMIC DNA]</scope>
    <source>
        <strain evidence="2 3">MA101b</strain>
    </source>
</reference>
<protein>
    <recommendedName>
        <fullName evidence="4">Invasion associated locus B (IalB) protein</fullName>
    </recommendedName>
</protein>
<dbReference type="AlphaFoldDB" id="A0A2T5GR20"/>
<evidence type="ECO:0000313" key="2">
    <source>
        <dbReference type="EMBL" id="PTQ61755.1"/>
    </source>
</evidence>
<dbReference type="Proteomes" id="UP000244189">
    <property type="component" value="Unassembled WGS sequence"/>
</dbReference>
<evidence type="ECO:0000313" key="3">
    <source>
        <dbReference type="Proteomes" id="UP000244189"/>
    </source>
</evidence>
<name>A0A2T5GR20_9SPHN</name>
<evidence type="ECO:0008006" key="4">
    <source>
        <dbReference type="Google" id="ProtNLM"/>
    </source>
</evidence>
<keyword evidence="3" id="KW-1185">Reference proteome</keyword>
<keyword evidence="1" id="KW-0732">Signal</keyword>
<dbReference type="EMBL" id="QAOG01000001">
    <property type="protein sequence ID" value="PTQ61755.1"/>
    <property type="molecule type" value="Genomic_DNA"/>
</dbReference>
<organism evidence="2 3">
    <name type="scientific">Sphingomonas aurantiaca</name>
    <dbReference type="NCBI Taxonomy" id="185949"/>
    <lineage>
        <taxon>Bacteria</taxon>
        <taxon>Pseudomonadati</taxon>
        <taxon>Pseudomonadota</taxon>
        <taxon>Alphaproteobacteria</taxon>
        <taxon>Sphingomonadales</taxon>
        <taxon>Sphingomonadaceae</taxon>
        <taxon>Sphingomonas</taxon>
    </lineage>
</organism>
<feature type="signal peptide" evidence="1">
    <location>
        <begin position="1"/>
        <end position="17"/>
    </location>
</feature>
<evidence type="ECO:0000256" key="1">
    <source>
        <dbReference type="SAM" id="SignalP"/>
    </source>
</evidence>
<dbReference type="InterPro" id="IPR010642">
    <property type="entry name" value="Invasion_prot_B"/>
</dbReference>
<comment type="caution">
    <text evidence="2">The sequence shown here is derived from an EMBL/GenBank/DDBJ whole genome shotgun (WGS) entry which is preliminary data.</text>
</comment>